<dbReference type="InterPro" id="IPR027417">
    <property type="entry name" value="P-loop_NTPase"/>
</dbReference>
<keyword evidence="1" id="KW-0547">Nucleotide-binding</keyword>
<dbReference type="InterPro" id="IPR023873">
    <property type="entry name" value="FeFe-hyd_GTPase_HydF"/>
</dbReference>
<reference evidence="6 7" key="1">
    <citation type="submission" date="2022-08" db="EMBL/GenBank/DDBJ databases">
        <title>Proteogenomics of the novel Dehalobacterium formicoaceticum strain EZ94 highlights a key role of methyltransferases during anaerobic dichloromethane degradation.</title>
        <authorList>
            <person name="Wasmund K."/>
        </authorList>
    </citation>
    <scope>NUCLEOTIDE SEQUENCE [LARGE SCALE GENOMIC DNA]</scope>
    <source>
        <strain evidence="6 7">EZ94</strain>
    </source>
</reference>
<evidence type="ECO:0000256" key="2">
    <source>
        <dbReference type="ARBA" id="ARBA00023134"/>
    </source>
</evidence>
<proteinExistence type="predicted"/>
<keyword evidence="7" id="KW-1185">Reference proteome</keyword>
<dbReference type="Proteomes" id="UP001524944">
    <property type="component" value="Unassembled WGS sequence"/>
</dbReference>
<dbReference type="Gene3D" id="3.40.50.11410">
    <property type="match status" value="1"/>
</dbReference>
<dbReference type="InterPro" id="IPR040644">
    <property type="entry name" value="HydF_tetramer"/>
</dbReference>
<dbReference type="Gene3D" id="3.40.50.11420">
    <property type="match status" value="1"/>
</dbReference>
<gene>
    <name evidence="6" type="primary">hydF</name>
    <name evidence="6" type="ORF">NVS47_09180</name>
</gene>
<comment type="caution">
    <text evidence="6">The sequence shown here is derived from an EMBL/GenBank/DDBJ whole genome shotgun (WGS) entry which is preliminary data.</text>
</comment>
<feature type="domain" description="Hydrogen maturase F tetramerization" evidence="5">
    <location>
        <begin position="287"/>
        <end position="399"/>
    </location>
</feature>
<dbReference type="SUPFAM" id="SSF52540">
    <property type="entry name" value="P-loop containing nucleoside triphosphate hydrolases"/>
    <property type="match status" value="1"/>
</dbReference>
<feature type="domain" description="G" evidence="3">
    <location>
        <begin position="11"/>
        <end position="126"/>
    </location>
</feature>
<evidence type="ECO:0000259" key="4">
    <source>
        <dbReference type="Pfam" id="PF18128"/>
    </source>
</evidence>
<protein>
    <submittedName>
        <fullName evidence="6">[FeFe] hydrogenase H-cluster maturation GTPase HydF</fullName>
    </submittedName>
</protein>
<dbReference type="Gene3D" id="3.40.50.300">
    <property type="entry name" value="P-loop containing nucleotide triphosphate hydrolases"/>
    <property type="match status" value="1"/>
</dbReference>
<dbReference type="PANTHER" id="PTHR42714:SF6">
    <property type="entry name" value="TRANSLATION INITIATION FACTOR IF-2"/>
    <property type="match status" value="1"/>
</dbReference>
<dbReference type="InterPro" id="IPR006073">
    <property type="entry name" value="GTP-bd"/>
</dbReference>
<dbReference type="EMBL" id="JANPWE010000004">
    <property type="protein sequence ID" value="MCR6545677.1"/>
    <property type="molecule type" value="Genomic_DNA"/>
</dbReference>
<feature type="domain" description="Hydrogen maturase F dimerization" evidence="4">
    <location>
        <begin position="185"/>
        <end position="282"/>
    </location>
</feature>
<accession>A0ABT1Y472</accession>
<evidence type="ECO:0000313" key="6">
    <source>
        <dbReference type="EMBL" id="MCR6545677.1"/>
    </source>
</evidence>
<keyword evidence="2" id="KW-0342">GTP-binding</keyword>
<evidence type="ECO:0000259" key="3">
    <source>
        <dbReference type="Pfam" id="PF01926"/>
    </source>
</evidence>
<dbReference type="InterPro" id="IPR041606">
    <property type="entry name" value="HydF_dimer"/>
</dbReference>
<dbReference type="NCBIfam" id="TIGR00231">
    <property type="entry name" value="small_GTP"/>
    <property type="match status" value="1"/>
</dbReference>
<dbReference type="CDD" id="cd00880">
    <property type="entry name" value="Era_like"/>
    <property type="match status" value="1"/>
</dbReference>
<dbReference type="PANTHER" id="PTHR42714">
    <property type="entry name" value="TRNA MODIFICATION GTPASE GTPBP3"/>
    <property type="match status" value="1"/>
</dbReference>
<dbReference type="NCBIfam" id="TIGR03918">
    <property type="entry name" value="GTP_HydF"/>
    <property type="match status" value="1"/>
</dbReference>
<evidence type="ECO:0000313" key="7">
    <source>
        <dbReference type="Proteomes" id="UP001524944"/>
    </source>
</evidence>
<evidence type="ECO:0000256" key="1">
    <source>
        <dbReference type="ARBA" id="ARBA00022741"/>
    </source>
</evidence>
<sequence>MEQTPIASRYHVAIFGATNAGKSALFNSILGQEAVIVSEHQGTTTDPVLKAMELIPFGPIALIDTAGLNDLSAVGTLRIKKTLGIIDRTDLAIYAADITDFPRDDYENFTALCEGKSLPHLLVLTKSDQASSALIKARQEEFNHALFTSRDDQDSISHLKESIAQELGKIQQNERDQSGEKSETLLGDLLPPNSTVVLVIPVDSAAPKGRLILPQVQLIRDCLDHGMKCFVTRERELGEALANLKDVDLVVTDSQVFKIVNDIVPEDIPLTSFSMLLARQKGDLEILMQGVEKIESLPRQAKVLIAEACSHNQTHEDIGRVKIPALMQKLTGKDLNFTFYAGHDFPENLGDYDLVVHCGSCMINKKAFHTRIAKCMDLGVPITNYGIFLAYANGILPRCSEIFVKNVSSLSN</sequence>
<dbReference type="Pfam" id="PF01926">
    <property type="entry name" value="MMR_HSR1"/>
    <property type="match status" value="1"/>
</dbReference>
<organism evidence="6 7">
    <name type="scientific">Dehalobacterium formicoaceticum</name>
    <dbReference type="NCBI Taxonomy" id="51515"/>
    <lineage>
        <taxon>Bacteria</taxon>
        <taxon>Bacillati</taxon>
        <taxon>Bacillota</taxon>
        <taxon>Clostridia</taxon>
        <taxon>Eubacteriales</taxon>
        <taxon>Peptococcaceae</taxon>
        <taxon>Dehalobacterium</taxon>
    </lineage>
</organism>
<dbReference type="InterPro" id="IPR005225">
    <property type="entry name" value="Small_GTP-bd"/>
</dbReference>
<evidence type="ECO:0000259" key="5">
    <source>
        <dbReference type="Pfam" id="PF18133"/>
    </source>
</evidence>
<name>A0ABT1Y472_9FIRM</name>
<dbReference type="Pfam" id="PF18133">
    <property type="entry name" value="HydF_tetramer"/>
    <property type="match status" value="1"/>
</dbReference>
<dbReference type="Pfam" id="PF18128">
    <property type="entry name" value="HydF_dimer"/>
    <property type="match status" value="1"/>
</dbReference>
<dbReference type="RefSeq" id="WP_257913256.1">
    <property type="nucleotide sequence ID" value="NZ_JANPWE010000004.1"/>
</dbReference>